<gene>
    <name evidence="1" type="ORF">NC653_000886</name>
</gene>
<keyword evidence="2" id="KW-1185">Reference proteome</keyword>
<dbReference type="Proteomes" id="UP001164929">
    <property type="component" value="Chromosome 1"/>
</dbReference>
<comment type="caution">
    <text evidence="1">The sequence shown here is derived from an EMBL/GenBank/DDBJ whole genome shotgun (WGS) entry which is preliminary data.</text>
</comment>
<dbReference type="EMBL" id="JAQIZT010000001">
    <property type="protein sequence ID" value="KAJ7010279.1"/>
    <property type="molecule type" value="Genomic_DNA"/>
</dbReference>
<protein>
    <submittedName>
        <fullName evidence="1">Uncharacterized protein</fullName>
    </submittedName>
</protein>
<name>A0AAD6RK32_9ROSI</name>
<dbReference type="AlphaFoldDB" id="A0AAD6RK32"/>
<proteinExistence type="predicted"/>
<sequence length="133" mass="15436">MWVGHSKRECTFLPIVSAANRKLIDIDILCKVRETLLQHKEIIFHGGVLGALCKCNEDNVYPTFSVWLCSRGDEPYHKYGDQRRHGKLALPLHKYQIFQKPSRPKIPLERCLLHLTGMEAMEQVEPQTFDFLC</sequence>
<evidence type="ECO:0000313" key="2">
    <source>
        <dbReference type="Proteomes" id="UP001164929"/>
    </source>
</evidence>
<reference evidence="1 2" key="1">
    <citation type="journal article" date="2023" name="Mol. Ecol. Resour.">
        <title>Chromosome-level genome assembly of a triploid poplar Populus alba 'Berolinensis'.</title>
        <authorList>
            <person name="Chen S."/>
            <person name="Yu Y."/>
            <person name="Wang X."/>
            <person name="Wang S."/>
            <person name="Zhang T."/>
            <person name="Zhou Y."/>
            <person name="He R."/>
            <person name="Meng N."/>
            <person name="Wang Y."/>
            <person name="Liu W."/>
            <person name="Liu Z."/>
            <person name="Liu J."/>
            <person name="Guo Q."/>
            <person name="Huang H."/>
            <person name="Sederoff R.R."/>
            <person name="Wang G."/>
            <person name="Qu G."/>
            <person name="Chen S."/>
        </authorList>
    </citation>
    <scope>NUCLEOTIDE SEQUENCE [LARGE SCALE GENOMIC DNA]</scope>
    <source>
        <strain evidence="1">SC-2020</strain>
    </source>
</reference>
<accession>A0AAD6RK32</accession>
<evidence type="ECO:0000313" key="1">
    <source>
        <dbReference type="EMBL" id="KAJ7010279.1"/>
    </source>
</evidence>
<organism evidence="1 2">
    <name type="scientific">Populus alba x Populus x berolinensis</name>
    <dbReference type="NCBI Taxonomy" id="444605"/>
    <lineage>
        <taxon>Eukaryota</taxon>
        <taxon>Viridiplantae</taxon>
        <taxon>Streptophyta</taxon>
        <taxon>Embryophyta</taxon>
        <taxon>Tracheophyta</taxon>
        <taxon>Spermatophyta</taxon>
        <taxon>Magnoliopsida</taxon>
        <taxon>eudicotyledons</taxon>
        <taxon>Gunneridae</taxon>
        <taxon>Pentapetalae</taxon>
        <taxon>rosids</taxon>
        <taxon>fabids</taxon>
        <taxon>Malpighiales</taxon>
        <taxon>Salicaceae</taxon>
        <taxon>Saliceae</taxon>
        <taxon>Populus</taxon>
    </lineage>
</organism>